<dbReference type="InterPro" id="IPR025665">
    <property type="entry name" value="Beta-barrel_OMP_2"/>
</dbReference>
<gene>
    <name evidence="3" type="ORF">G3O08_01985</name>
</gene>
<evidence type="ECO:0000256" key="1">
    <source>
        <dbReference type="SAM" id="SignalP"/>
    </source>
</evidence>
<feature type="signal peptide" evidence="1">
    <location>
        <begin position="1"/>
        <end position="22"/>
    </location>
</feature>
<sequence length="208" mass="22602">MNTKKLLTATLVALLFAFTANAQLEIKPTAGINLSNVSTTPNGTKTTAKIGYQFGGSVMFGNRLYLSPGIFYFQQVTQYVIDNPDGSTTAITSDEKTAGVKIPVLLGFRFIDPETDPLLNFRVFAGPSVNFNTTNKFSDGFGSDEIKWKKNTWGAQIGAGVDLAFLFLEAGYEFGLSSSYEGDSASENFKDIKHNSFVLNVGARFVID</sequence>
<accession>A0A7K3WKU9</accession>
<name>A0A7K3WKU9_9FLAO</name>
<dbReference type="Pfam" id="PF13568">
    <property type="entry name" value="OMP_b-brl_2"/>
    <property type="match status" value="1"/>
</dbReference>
<protein>
    <submittedName>
        <fullName evidence="3">PorT family protein</fullName>
    </submittedName>
</protein>
<keyword evidence="4" id="KW-1185">Reference proteome</keyword>
<evidence type="ECO:0000313" key="4">
    <source>
        <dbReference type="Proteomes" id="UP000486602"/>
    </source>
</evidence>
<keyword evidence="1" id="KW-0732">Signal</keyword>
<organism evidence="3 4">
    <name type="scientific">Cryomorpha ignava</name>
    <dbReference type="NCBI Taxonomy" id="101383"/>
    <lineage>
        <taxon>Bacteria</taxon>
        <taxon>Pseudomonadati</taxon>
        <taxon>Bacteroidota</taxon>
        <taxon>Flavobacteriia</taxon>
        <taxon>Flavobacteriales</taxon>
        <taxon>Cryomorphaceae</taxon>
        <taxon>Cryomorpha</taxon>
    </lineage>
</organism>
<dbReference type="EMBL" id="JAAGVY010000002">
    <property type="protein sequence ID" value="NEN22273.1"/>
    <property type="molecule type" value="Genomic_DNA"/>
</dbReference>
<feature type="chain" id="PRO_5029450052" evidence="1">
    <location>
        <begin position="23"/>
        <end position="208"/>
    </location>
</feature>
<dbReference type="AlphaFoldDB" id="A0A7K3WKU9"/>
<proteinExistence type="predicted"/>
<reference evidence="3 4" key="1">
    <citation type="submission" date="2020-02" db="EMBL/GenBank/DDBJ databases">
        <title>Out from the shadows clarifying the taxonomy of the family Cryomorphaceae and related taxa by utilizing the GTDB taxonomic framework.</title>
        <authorList>
            <person name="Bowman J.P."/>
        </authorList>
    </citation>
    <scope>NUCLEOTIDE SEQUENCE [LARGE SCALE GENOMIC DNA]</scope>
    <source>
        <strain evidence="3 4">QSSC 1-22</strain>
    </source>
</reference>
<comment type="caution">
    <text evidence="3">The sequence shown here is derived from an EMBL/GenBank/DDBJ whole genome shotgun (WGS) entry which is preliminary data.</text>
</comment>
<evidence type="ECO:0000259" key="2">
    <source>
        <dbReference type="Pfam" id="PF13568"/>
    </source>
</evidence>
<feature type="domain" description="Outer membrane protein beta-barrel" evidence="2">
    <location>
        <begin position="23"/>
        <end position="180"/>
    </location>
</feature>
<dbReference type="RefSeq" id="WP_163282989.1">
    <property type="nucleotide sequence ID" value="NZ_JAAGVY010000002.1"/>
</dbReference>
<evidence type="ECO:0000313" key="3">
    <source>
        <dbReference type="EMBL" id="NEN22273.1"/>
    </source>
</evidence>
<dbReference type="Gene3D" id="2.40.160.20">
    <property type="match status" value="1"/>
</dbReference>
<dbReference type="Proteomes" id="UP000486602">
    <property type="component" value="Unassembled WGS sequence"/>
</dbReference>